<evidence type="ECO:0000256" key="1">
    <source>
        <dbReference type="SAM" id="Phobius"/>
    </source>
</evidence>
<comment type="caution">
    <text evidence="2">The sequence shown here is derived from an EMBL/GenBank/DDBJ whole genome shotgun (WGS) entry which is preliminary data.</text>
</comment>
<feature type="transmembrane region" description="Helical" evidence="1">
    <location>
        <begin position="20"/>
        <end position="45"/>
    </location>
</feature>
<organism evidence="2 3">
    <name type="scientific">Rubricoccus marinus</name>
    <dbReference type="NCBI Taxonomy" id="716817"/>
    <lineage>
        <taxon>Bacteria</taxon>
        <taxon>Pseudomonadati</taxon>
        <taxon>Rhodothermota</taxon>
        <taxon>Rhodothermia</taxon>
        <taxon>Rhodothermales</taxon>
        <taxon>Rubricoccaceae</taxon>
        <taxon>Rubricoccus</taxon>
    </lineage>
</organism>
<dbReference type="InParanoid" id="A0A259U0D4"/>
<evidence type="ECO:0000313" key="3">
    <source>
        <dbReference type="Proteomes" id="UP000216446"/>
    </source>
</evidence>
<dbReference type="EMBL" id="MQWB01000001">
    <property type="protein sequence ID" value="OZC03459.1"/>
    <property type="molecule type" value="Genomic_DNA"/>
</dbReference>
<keyword evidence="3" id="KW-1185">Reference proteome</keyword>
<keyword evidence="1" id="KW-1133">Transmembrane helix</keyword>
<feature type="transmembrane region" description="Helical" evidence="1">
    <location>
        <begin position="57"/>
        <end position="80"/>
    </location>
</feature>
<keyword evidence="1" id="KW-0812">Transmembrane</keyword>
<dbReference type="AlphaFoldDB" id="A0A259U0D4"/>
<keyword evidence="1" id="KW-0472">Membrane</keyword>
<proteinExistence type="predicted"/>
<dbReference type="Proteomes" id="UP000216446">
    <property type="component" value="Unassembled WGS sequence"/>
</dbReference>
<reference evidence="2 3" key="1">
    <citation type="submission" date="2016-11" db="EMBL/GenBank/DDBJ databases">
        <title>Study of marine rhodopsin-containing bacteria.</title>
        <authorList>
            <person name="Yoshizawa S."/>
            <person name="Kumagai Y."/>
            <person name="Kogure K."/>
        </authorList>
    </citation>
    <scope>NUCLEOTIDE SEQUENCE [LARGE SCALE GENOMIC DNA]</scope>
    <source>
        <strain evidence="2 3">SG-29</strain>
    </source>
</reference>
<evidence type="ECO:0000313" key="2">
    <source>
        <dbReference type="EMBL" id="OZC03459.1"/>
    </source>
</evidence>
<sequence>MTRAEAWLDAPRTLAIATLPVWLFVLPWPLALVATLLTYVLWALAAPALASRLAVRLVQALAHPMVQAAILLVALSLLARTGRYDAVWAGLGAFVVLRLGLLARVLDPLLARANARLYPLPVPDQVLRAFLVRGALKHGIALPSLGEIDASVRETWKRIQRKR</sequence>
<dbReference type="OrthoDB" id="1494552at2"/>
<accession>A0A259U0D4</accession>
<gene>
    <name evidence="2" type="ORF">BSZ36_10990</name>
</gene>
<name>A0A259U0D4_9BACT</name>
<protein>
    <submittedName>
        <fullName evidence="2">Uncharacterized protein</fullName>
    </submittedName>
</protein>